<name>A0A916ZM81_9FLAO</name>
<evidence type="ECO:0000256" key="4">
    <source>
        <dbReference type="ARBA" id="ARBA00022801"/>
    </source>
</evidence>
<dbReference type="RefSeq" id="WP_188404886.1">
    <property type="nucleotide sequence ID" value="NZ_BMGL01000001.1"/>
</dbReference>
<dbReference type="Pfam" id="PF02016">
    <property type="entry name" value="Peptidase_S66"/>
    <property type="match status" value="1"/>
</dbReference>
<keyword evidence="4" id="KW-0378">Hydrolase</keyword>
<feature type="active site" description="Charge relay system" evidence="6">
    <location>
        <position position="201"/>
    </location>
</feature>
<dbReference type="GO" id="GO:0008236">
    <property type="term" value="F:serine-type peptidase activity"/>
    <property type="evidence" value="ECO:0007669"/>
    <property type="project" value="UniProtKB-KW"/>
</dbReference>
<keyword evidence="10" id="KW-1185">Reference proteome</keyword>
<dbReference type="InterPro" id="IPR027461">
    <property type="entry name" value="Carboxypeptidase_A_C_sf"/>
</dbReference>
<dbReference type="Proteomes" id="UP000599688">
    <property type="component" value="Unassembled WGS sequence"/>
</dbReference>
<dbReference type="PIRSF" id="PIRSF028757">
    <property type="entry name" value="LD-carboxypeptidase"/>
    <property type="match status" value="1"/>
</dbReference>
<evidence type="ECO:0000313" key="9">
    <source>
        <dbReference type="EMBL" id="GGE03996.1"/>
    </source>
</evidence>
<dbReference type="InterPro" id="IPR029062">
    <property type="entry name" value="Class_I_gatase-like"/>
</dbReference>
<reference evidence="9 10" key="1">
    <citation type="journal article" date="2014" name="Int. J. Syst. Evol. Microbiol.">
        <title>Complete genome sequence of Corynebacterium casei LMG S-19264T (=DSM 44701T), isolated from a smear-ripened cheese.</title>
        <authorList>
            <consortium name="US DOE Joint Genome Institute (JGI-PGF)"/>
            <person name="Walter F."/>
            <person name="Albersmeier A."/>
            <person name="Kalinowski J."/>
            <person name="Ruckert C."/>
        </authorList>
    </citation>
    <scope>NUCLEOTIDE SEQUENCE [LARGE SCALE GENOMIC DNA]</scope>
    <source>
        <strain evidence="9 10">CGMCC 1.12925</strain>
    </source>
</reference>
<evidence type="ECO:0000256" key="3">
    <source>
        <dbReference type="ARBA" id="ARBA00022670"/>
    </source>
</evidence>
<proteinExistence type="inferred from homology"/>
<dbReference type="Gene3D" id="3.50.30.60">
    <property type="entry name" value="LD-carboxypeptidase A C-terminal domain-like"/>
    <property type="match status" value="1"/>
</dbReference>
<dbReference type="SUPFAM" id="SSF141986">
    <property type="entry name" value="LD-carboxypeptidase A C-terminal domain-like"/>
    <property type="match status" value="1"/>
</dbReference>
<keyword evidence="3" id="KW-0645">Protease</keyword>
<evidence type="ECO:0000259" key="8">
    <source>
        <dbReference type="Pfam" id="PF17676"/>
    </source>
</evidence>
<feature type="domain" description="LD-carboxypeptidase C-terminal" evidence="8">
    <location>
        <begin position="171"/>
        <end position="286"/>
    </location>
</feature>
<gene>
    <name evidence="9" type="ORF">GCM10010831_01960</name>
</gene>
<dbReference type="GO" id="GO:0006508">
    <property type="term" value="P:proteolysis"/>
    <property type="evidence" value="ECO:0007669"/>
    <property type="project" value="UniProtKB-KW"/>
</dbReference>
<accession>A0A916ZM81</accession>
<dbReference type="Pfam" id="PF17676">
    <property type="entry name" value="Peptidase_S66C"/>
    <property type="match status" value="1"/>
</dbReference>
<feature type="domain" description="LD-carboxypeptidase N-terminal" evidence="7">
    <location>
        <begin position="13"/>
        <end position="128"/>
    </location>
</feature>
<dbReference type="CDD" id="cd07025">
    <property type="entry name" value="Peptidase_S66"/>
    <property type="match status" value="1"/>
</dbReference>
<keyword evidence="2" id="KW-0121">Carboxypeptidase</keyword>
<dbReference type="AlphaFoldDB" id="A0A916ZM81"/>
<dbReference type="InterPro" id="IPR027478">
    <property type="entry name" value="LdcA_N"/>
</dbReference>
<protein>
    <submittedName>
        <fullName evidence="9">Peptidase S66</fullName>
    </submittedName>
</protein>
<evidence type="ECO:0000256" key="1">
    <source>
        <dbReference type="ARBA" id="ARBA00010233"/>
    </source>
</evidence>
<dbReference type="PANTHER" id="PTHR30237:SF2">
    <property type="entry name" value="MUREIN TETRAPEPTIDE CARBOXYPEPTIDASE"/>
    <property type="match status" value="1"/>
</dbReference>
<organism evidence="9 10">
    <name type="scientific">Psychroflexus salis</name>
    <dbReference type="NCBI Taxonomy" id="1526574"/>
    <lineage>
        <taxon>Bacteria</taxon>
        <taxon>Pseudomonadati</taxon>
        <taxon>Bacteroidota</taxon>
        <taxon>Flavobacteriia</taxon>
        <taxon>Flavobacteriales</taxon>
        <taxon>Flavobacteriaceae</taxon>
        <taxon>Psychroflexus</taxon>
    </lineage>
</organism>
<keyword evidence="5" id="KW-0720">Serine protease</keyword>
<dbReference type="GO" id="GO:0004180">
    <property type="term" value="F:carboxypeptidase activity"/>
    <property type="evidence" value="ECO:0007669"/>
    <property type="project" value="UniProtKB-KW"/>
</dbReference>
<evidence type="ECO:0000256" key="6">
    <source>
        <dbReference type="PIRSR" id="PIRSR028757-1"/>
    </source>
</evidence>
<feature type="active site" description="Nucleophile" evidence="6">
    <location>
        <position position="109"/>
    </location>
</feature>
<evidence type="ECO:0000259" key="7">
    <source>
        <dbReference type="Pfam" id="PF02016"/>
    </source>
</evidence>
<dbReference type="PANTHER" id="PTHR30237">
    <property type="entry name" value="MURAMOYLTETRAPEPTIDE CARBOXYPEPTIDASE"/>
    <property type="match status" value="1"/>
</dbReference>
<dbReference type="SUPFAM" id="SSF52317">
    <property type="entry name" value="Class I glutamine amidotransferase-like"/>
    <property type="match status" value="1"/>
</dbReference>
<evidence type="ECO:0000256" key="5">
    <source>
        <dbReference type="ARBA" id="ARBA00022825"/>
    </source>
</evidence>
<sequence length="297" mass="32444">MKIPSNLKKGDCIAIVATARSVNASDLKEAIQLAESWGLKVVIGSSIGKIQNQFAGSDAERSADLQTQINNPKLKAIWCAKGGYGSVRILDLVDFSSLQNQPKWIIGYSDVTAIHCHLQTLGVASLHAQMPVGISSKTETSASTLRDVLFGKKMHYCFANHPFNQTGKVSATLMGGNLSVLYSLCGSASFPKLENVILLLEDLDEYLYHIDRMMQNLKQNGVFKNLAGIVIGGMTDMNDNRIPFGKTAEEIIHEYVSELKIPVAFGVSFGHLKENLAIPFGKEVHLMVSEKGTEIQF</sequence>
<dbReference type="InterPro" id="IPR040921">
    <property type="entry name" value="Peptidase_S66C"/>
</dbReference>
<dbReference type="InterPro" id="IPR040449">
    <property type="entry name" value="Peptidase_S66_N"/>
</dbReference>
<comment type="caution">
    <text evidence="9">The sequence shown here is derived from an EMBL/GenBank/DDBJ whole genome shotgun (WGS) entry which is preliminary data.</text>
</comment>
<comment type="similarity">
    <text evidence="1">Belongs to the peptidase S66 family.</text>
</comment>
<dbReference type="Gene3D" id="3.40.50.10740">
    <property type="entry name" value="Class I glutamine amidotransferase-like"/>
    <property type="match status" value="1"/>
</dbReference>
<evidence type="ECO:0000313" key="10">
    <source>
        <dbReference type="Proteomes" id="UP000599688"/>
    </source>
</evidence>
<evidence type="ECO:0000256" key="2">
    <source>
        <dbReference type="ARBA" id="ARBA00022645"/>
    </source>
</evidence>
<dbReference type="InterPro" id="IPR003507">
    <property type="entry name" value="S66_fam"/>
</dbReference>
<feature type="active site" description="Charge relay system" evidence="6">
    <location>
        <position position="271"/>
    </location>
</feature>
<dbReference type="EMBL" id="BMGL01000001">
    <property type="protein sequence ID" value="GGE03996.1"/>
    <property type="molecule type" value="Genomic_DNA"/>
</dbReference>